<dbReference type="Proteomes" id="UP000051621">
    <property type="component" value="Unassembled WGS sequence"/>
</dbReference>
<feature type="domain" description="PAC" evidence="4">
    <location>
        <begin position="78"/>
        <end position="132"/>
    </location>
</feature>
<dbReference type="InterPro" id="IPR035965">
    <property type="entry name" value="PAS-like_dom_sf"/>
</dbReference>
<keyword evidence="6" id="KW-1185">Reference proteome</keyword>
<dbReference type="GO" id="GO:0016020">
    <property type="term" value="C:membrane"/>
    <property type="evidence" value="ECO:0007669"/>
    <property type="project" value="InterPro"/>
</dbReference>
<accession>A0A0R1M062</accession>
<comment type="caution">
    <text evidence="5">The sequence shown here is derived from an EMBL/GenBank/DDBJ whole genome shotgun (WGS) entry which is preliminary data.</text>
</comment>
<feature type="domain" description="Methyl-accepting transducer" evidence="3">
    <location>
        <begin position="119"/>
        <end position="296"/>
    </location>
</feature>
<gene>
    <name evidence="5" type="ORF">FC81_GL001341</name>
</gene>
<reference evidence="5 6" key="1">
    <citation type="journal article" date="2015" name="Genome Announc.">
        <title>Expanding the biotechnology potential of lactobacilli through comparative genomics of 213 strains and associated genera.</title>
        <authorList>
            <person name="Sun Z."/>
            <person name="Harris H.M."/>
            <person name="McCann A."/>
            <person name="Guo C."/>
            <person name="Argimon S."/>
            <person name="Zhang W."/>
            <person name="Yang X."/>
            <person name="Jeffery I.B."/>
            <person name="Cooney J.C."/>
            <person name="Kagawa T.F."/>
            <person name="Liu W."/>
            <person name="Song Y."/>
            <person name="Salvetti E."/>
            <person name="Wrobel A."/>
            <person name="Rasinkangas P."/>
            <person name="Parkhill J."/>
            <person name="Rea M.C."/>
            <person name="O'Sullivan O."/>
            <person name="Ritari J."/>
            <person name="Douillard F.P."/>
            <person name="Paul Ross R."/>
            <person name="Yang R."/>
            <person name="Briner A.E."/>
            <person name="Felis G.E."/>
            <person name="de Vos W.M."/>
            <person name="Barrangou R."/>
            <person name="Klaenhammer T.R."/>
            <person name="Caufield P.W."/>
            <person name="Cui Y."/>
            <person name="Zhang H."/>
            <person name="O'Toole P.W."/>
        </authorList>
    </citation>
    <scope>NUCLEOTIDE SEQUENCE [LARGE SCALE GENOMIC DNA]</scope>
    <source>
        <strain evidence="5 6">DSM 19910</strain>
    </source>
</reference>
<keyword evidence="1 2" id="KW-0807">Transducer</keyword>
<dbReference type="GO" id="GO:0007165">
    <property type="term" value="P:signal transduction"/>
    <property type="evidence" value="ECO:0007669"/>
    <property type="project" value="UniProtKB-KW"/>
</dbReference>
<evidence type="ECO:0000313" key="5">
    <source>
        <dbReference type="EMBL" id="KRL01200.1"/>
    </source>
</evidence>
<evidence type="ECO:0000259" key="4">
    <source>
        <dbReference type="PROSITE" id="PS50113"/>
    </source>
</evidence>
<dbReference type="RefSeq" id="WP_057744387.1">
    <property type="nucleotide sequence ID" value="NZ_AZEF01000027.1"/>
</dbReference>
<dbReference type="OrthoDB" id="9765776at2"/>
<dbReference type="Pfam" id="PF08448">
    <property type="entry name" value="PAS_4"/>
    <property type="match status" value="1"/>
</dbReference>
<dbReference type="SMART" id="SM00283">
    <property type="entry name" value="MA"/>
    <property type="match status" value="1"/>
</dbReference>
<dbReference type="Gene3D" id="3.30.450.20">
    <property type="entry name" value="PAS domain"/>
    <property type="match status" value="1"/>
</dbReference>
<dbReference type="NCBIfam" id="TIGR00229">
    <property type="entry name" value="sensory_box"/>
    <property type="match status" value="1"/>
</dbReference>
<dbReference type="SUPFAM" id="SSF55785">
    <property type="entry name" value="PYP-like sensor domain (PAS domain)"/>
    <property type="match status" value="1"/>
</dbReference>
<dbReference type="PROSITE" id="PS50113">
    <property type="entry name" value="PAC"/>
    <property type="match status" value="1"/>
</dbReference>
<name>A0A0R1M062_9LACO</name>
<evidence type="ECO:0000256" key="2">
    <source>
        <dbReference type="PROSITE-ProRule" id="PRU00284"/>
    </source>
</evidence>
<dbReference type="SUPFAM" id="SSF58104">
    <property type="entry name" value="Methyl-accepting chemotaxis protein (MCP) signaling domain"/>
    <property type="match status" value="1"/>
</dbReference>
<dbReference type="EMBL" id="AZEF01000027">
    <property type="protein sequence ID" value="KRL01200.1"/>
    <property type="molecule type" value="Genomic_DNA"/>
</dbReference>
<dbReference type="InterPro" id="IPR013656">
    <property type="entry name" value="PAS_4"/>
</dbReference>
<dbReference type="AlphaFoldDB" id="A0A0R1M062"/>
<evidence type="ECO:0000256" key="1">
    <source>
        <dbReference type="ARBA" id="ARBA00023224"/>
    </source>
</evidence>
<dbReference type="InterPro" id="IPR000014">
    <property type="entry name" value="PAS"/>
</dbReference>
<protein>
    <submittedName>
        <fullName evidence="5">Methyl-accepting chemotaxis protein</fullName>
    </submittedName>
</protein>
<proteinExistence type="predicted"/>
<organism evidence="5 6">
    <name type="scientific">Liquorilactobacillus capillatus DSM 19910</name>
    <dbReference type="NCBI Taxonomy" id="1423731"/>
    <lineage>
        <taxon>Bacteria</taxon>
        <taxon>Bacillati</taxon>
        <taxon>Bacillota</taxon>
        <taxon>Bacilli</taxon>
        <taxon>Lactobacillales</taxon>
        <taxon>Lactobacillaceae</taxon>
        <taxon>Liquorilactobacillus</taxon>
    </lineage>
</organism>
<dbReference type="Gene3D" id="1.10.287.950">
    <property type="entry name" value="Methyl-accepting chemotaxis protein"/>
    <property type="match status" value="1"/>
</dbReference>
<dbReference type="STRING" id="1423731.FC81_GL001341"/>
<dbReference type="PANTHER" id="PTHR32089:SF118">
    <property type="entry name" value="HEME-BASED AEROTACTIC TRANSDUCER HEMAT"/>
    <property type="match status" value="1"/>
</dbReference>
<dbReference type="PATRIC" id="fig|1423731.3.peg.1379"/>
<dbReference type="PROSITE" id="PS50111">
    <property type="entry name" value="CHEMOTAXIS_TRANSDUC_2"/>
    <property type="match status" value="1"/>
</dbReference>
<sequence length="312" mass="34805">METDKIIETAISTAFSKKLAIILFDTNRKVIYATPLFAKTLGYSVPELMELHHQDLCFPEFSQSEAYHLFWNNLLNGQSFQDRIIRKSKNDKKVYLEANYFPITDDKKQVISVMKVCFDITARTKKSNTALAGVQNISSTLNDLSKTGQDTLVSLQEDMQNIMTFSEKNKETSVVLSKQAAQADGIINAIREISRQTNMLAINAAIEAARAGEQGQGFNVVAKEIRELSSQVHKEAINIQERIGNIAQQVQNISTSSEETLTMISSTHQMMEENKQSYDVLTDESSQLRSSVAALNDLFTVSHGNIKPGELG</sequence>
<dbReference type="CDD" id="cd00130">
    <property type="entry name" value="PAS"/>
    <property type="match status" value="1"/>
</dbReference>
<dbReference type="InterPro" id="IPR000700">
    <property type="entry name" value="PAS-assoc_C"/>
</dbReference>
<dbReference type="InterPro" id="IPR004089">
    <property type="entry name" value="MCPsignal_dom"/>
</dbReference>
<evidence type="ECO:0000313" key="6">
    <source>
        <dbReference type="Proteomes" id="UP000051621"/>
    </source>
</evidence>
<dbReference type="Pfam" id="PF00015">
    <property type="entry name" value="MCPsignal"/>
    <property type="match status" value="1"/>
</dbReference>
<dbReference type="PANTHER" id="PTHR32089">
    <property type="entry name" value="METHYL-ACCEPTING CHEMOTAXIS PROTEIN MCPB"/>
    <property type="match status" value="1"/>
</dbReference>
<evidence type="ECO:0000259" key="3">
    <source>
        <dbReference type="PROSITE" id="PS50111"/>
    </source>
</evidence>